<proteinExistence type="predicted"/>
<comment type="caution">
    <text evidence="1">The sequence shown here is derived from an EMBL/GenBank/DDBJ whole genome shotgun (WGS) entry which is preliminary data.</text>
</comment>
<evidence type="ECO:0000313" key="1">
    <source>
        <dbReference type="EMBL" id="MBH5321940.1"/>
    </source>
</evidence>
<evidence type="ECO:0000313" key="2">
    <source>
        <dbReference type="Proteomes" id="UP000602442"/>
    </source>
</evidence>
<name>A0ABS0N3V2_9SPHN</name>
<keyword evidence="2" id="KW-1185">Reference proteome</keyword>
<dbReference type="Proteomes" id="UP000602442">
    <property type="component" value="Unassembled WGS sequence"/>
</dbReference>
<protein>
    <submittedName>
        <fullName evidence="1">Uncharacterized protein</fullName>
    </submittedName>
</protein>
<gene>
    <name evidence="1" type="ORF">I5L03_05020</name>
</gene>
<dbReference type="RefSeq" id="WP_197920577.1">
    <property type="nucleotide sequence ID" value="NZ_CAWPTA010000006.1"/>
</dbReference>
<reference evidence="1 2" key="1">
    <citation type="submission" date="2020-11" db="EMBL/GenBank/DDBJ databases">
        <title>Erythrobacter sediminis sp. nov., a marine bacterium from a tidal flat of Garorim Bay.</title>
        <authorList>
            <person name="Kim D."/>
            <person name="Yoo Y."/>
            <person name="Kim J.-J."/>
        </authorList>
    </citation>
    <scope>NUCLEOTIDE SEQUENCE [LARGE SCALE GENOMIC DNA]</scope>
    <source>
        <strain evidence="1 2">JGD-13</strain>
    </source>
</reference>
<accession>A0ABS0N3V2</accession>
<organism evidence="1 2">
    <name type="scientific">Aurantiacibacter sediminis</name>
    <dbReference type="NCBI Taxonomy" id="2793064"/>
    <lineage>
        <taxon>Bacteria</taxon>
        <taxon>Pseudomonadati</taxon>
        <taxon>Pseudomonadota</taxon>
        <taxon>Alphaproteobacteria</taxon>
        <taxon>Sphingomonadales</taxon>
        <taxon>Erythrobacteraceae</taxon>
        <taxon>Aurantiacibacter</taxon>
    </lineage>
</organism>
<sequence>MPDESEGPMPIIKSYAVGDGDMFYIKHGSDNFSIIDCDLCDDNQEEIIAEFKAEAKGKGVPRQHLWHRFEVVI</sequence>
<dbReference type="EMBL" id="JAEANY010000001">
    <property type="protein sequence ID" value="MBH5321940.1"/>
    <property type="molecule type" value="Genomic_DNA"/>
</dbReference>